<dbReference type="RefSeq" id="WP_133867170.1">
    <property type="nucleotide sequence ID" value="NZ_SOAU01000001.1"/>
</dbReference>
<reference evidence="2 3" key="1">
    <citation type="submission" date="2019-03" db="EMBL/GenBank/DDBJ databases">
        <title>Sequencing the genomes of 1000 actinobacteria strains.</title>
        <authorList>
            <person name="Klenk H.-P."/>
        </authorList>
    </citation>
    <scope>NUCLEOTIDE SEQUENCE [LARGE SCALE GENOMIC DNA]</scope>
    <source>
        <strain evidence="2 3">DSM 18936</strain>
    </source>
</reference>
<evidence type="ECO:0000313" key="2">
    <source>
        <dbReference type="EMBL" id="TDT14642.1"/>
    </source>
</evidence>
<gene>
    <name evidence="2" type="ORF">BDK89_0197</name>
</gene>
<dbReference type="Proteomes" id="UP000294558">
    <property type="component" value="Unassembled WGS sequence"/>
</dbReference>
<name>A0A4R7HUP0_9ACTN</name>
<comment type="caution">
    <text evidence="2">The sequence shown here is derived from an EMBL/GenBank/DDBJ whole genome shotgun (WGS) entry which is preliminary data.</text>
</comment>
<dbReference type="OrthoDB" id="9766923at2"/>
<organism evidence="2 3">
    <name type="scientific">Ilumatobacter fluminis</name>
    <dbReference type="NCBI Taxonomy" id="467091"/>
    <lineage>
        <taxon>Bacteria</taxon>
        <taxon>Bacillati</taxon>
        <taxon>Actinomycetota</taxon>
        <taxon>Acidimicrobiia</taxon>
        <taxon>Acidimicrobiales</taxon>
        <taxon>Ilumatobacteraceae</taxon>
        <taxon>Ilumatobacter</taxon>
    </lineage>
</organism>
<accession>A0A4R7HUP0</accession>
<dbReference type="EMBL" id="SOAU01000001">
    <property type="protein sequence ID" value="TDT14642.1"/>
    <property type="molecule type" value="Genomic_DNA"/>
</dbReference>
<keyword evidence="3" id="KW-1185">Reference proteome</keyword>
<protein>
    <recommendedName>
        <fullName evidence="4">PKD domain-containing protein</fullName>
    </recommendedName>
</protein>
<feature type="region of interest" description="Disordered" evidence="1">
    <location>
        <begin position="2177"/>
        <end position="2216"/>
    </location>
</feature>
<evidence type="ECO:0008006" key="4">
    <source>
        <dbReference type="Google" id="ProtNLM"/>
    </source>
</evidence>
<evidence type="ECO:0000313" key="3">
    <source>
        <dbReference type="Proteomes" id="UP000294558"/>
    </source>
</evidence>
<proteinExistence type="predicted"/>
<sequence>MGDGRSGRRSGQWWRTGLFVLPLAAILVAVLTSGGRSAALPTLGTGQVPLAADTSVEALLDEIDVDGNSYGTGTDFVDAFDSSAFTGISLEAVGSAVLVTDDAFTVAANATLPGTSGLAVDIVVHAEAATPGDAAALVVAMHVSDPADRATLGELLPLVDGKAGVADLVADTIGVVAFDGAGDIDALPGESADFVAEALGEATVPAPLADTSGGAVSIAGDFDAGAGWDEIVDIVGADGQTGMAVRGVVAASVSDLTGQHAGSVGRAVLAALDLDVTATATGPSWTSDPVTLALSSGSADWTFDVNYNQASENVQVSGAGSSWDATVPHVFETPVGFGPDLYVSQNLGETVTPSIIRVGGTIDTFTVPNTSIDIDVAAQFTKNGTNFSAALTGTATVDGDSVTFAITPSLSDGAPAVGLTATFPDLDVAGLETMFGSSLLNSGDIPPSFRTTSISNPVVSISIAADVFRVGATGKLETSVFDGDATVLASLMVFADLGTTPSAMVGVSPSERPIGGDGAAGDDIMLSDIVPGLDAAFDVAVYDADDPTVGFGVVFSTDRARIGGDPCSVSADPCPTLNTRQTVTTNVAQWLMPLWGYDGSNEALTDSTSLTGSCTICSFRTDYQPATSFIVPQGLTTAGSFVMPHPIGAQSDTSACTSDPGSQACADALGLLGAIGFDSRVTITGTIPIPGSSMTDVGLTLGVSLLDASVADRPTWLHDASLGLSMTSGLSGFQLGMLGTMDVAVKQGLSGDQAAAMFAGNSGAIAANTLAPAGAADCARGGVKKVERDGTGGFTAGETYCNDLLRLLVSASIEAGPDGVAVDLIGDAQSILESGDPNPDGWRPMGFDKFAIGQVTATLGIESGSSGTSVTLGGAFSGSIETTPNIPFSAALELGFLPNLVEFNGMRLNVAQVSLDNMVEIYEWVSGQDVPDGIELPGVSLRNAAINIGTDDIQPLCIQAGFVLSGDLYISDDPGPSDLPLFSCDANPTSATFGQLSPAPTAACDQDDIEAGCVAGIRLAVNDRGLVGDAFIAAFDAGPVHVLAPAVGETGEDGRGVSLRFEVTTGGAFIHFYGGAALGGTESSSGCSLGAYCDAWANGDFNAKLTATLSGADVKLYGQVTSALPAMNYKMLVAGQFTANTAGLTDLFGDGTIPDNNFALHVELANSEVAPELDFASDLQSTVSSDLAELTDGLRDIQNIASALRNNQFSKAKRLLREYDADSNIDTIIDVIDDMLDGASDSEVNARLSFLLNGTYFGLPGIETKNIDGDWVCGWPQWGYGPSGKTKTSASGYPNGFCFLHEPFYIPGLCSTLGLGSTCTLDQILDRYIIDPIIDSVIAGIDLAIDATELANDLSSLVLSGDLFRLECASFDWRAGTLGDLGSGYTNEIQLGLFVVLFSQDVGASVQWDFGVNGDVFAKNASNLATSVIDALGGTTPSTCWSAGQLAAFFGNEIVRPGVTVPARMAALTVVEPGGSPNVVHEGNVATATLTYDRPVAEARTVSVTWGDGTSGSLTVPIGATSASTSHTYADDGPSPSAAETKTVSMTDPFVGQTLSVAVTALNVDPSGVTVVPTPASIAENDSVSVEVSFTDPGVLDTHDVTIEWGDGSSDTNSLAAGVTSTTFTHQYLQNPLDEVADIEVTVVDKDGGTGSGTYDLPVVNVAPTITGIVPGGVIDEGVEQLYTFSWNDPGTLDSHQLAITWDARNGNTAIDEIWTVTGLGILVDRADDGLGVDDADLTIDAELPVTPGVPTRAIVVPHTYRDDDPTSTPADVYDIAVTITDIPDGDVGVGGTAETVNDVAPVVDRDRATQTVQYSDELGTVTVTASDVSLDVLQASATITPDGDSAATLPFGGLRLDTVGCAPVAGDRQECTWEVNGIVDLGAGRYQIEVTVVDDDTLATSVTTELVVIPEDAVVDFPTSNPIDVRVDAPGGDSPAFTLRADISELVPDLAEFGAHPGDIERAIVRMKLSAVGPGTASPEVECRHESVDPVGDGYDQHLIVTCDFDDVEVNTYHAQVTVYGEYWTGFGEDVVTVSDPSLGFATGGGWFYWPGTSDEATGYAGDRTNFGFTLKYNRKATNAQGTVLMIRHLEDGSIMRIKSNSIEALAIGSFADADGTPFGWASITAKATYQAADAAEPEGNHQIVLYVEDRGEPEDDNLWVELRNKDRSLVPEMTLDRAAHPNAPDLEGGNIQVPHQSAGTDGEPGNGNGKGKKK</sequence>
<feature type="compositionally biased region" description="Gly residues" evidence="1">
    <location>
        <begin position="2204"/>
        <end position="2216"/>
    </location>
</feature>
<evidence type="ECO:0000256" key="1">
    <source>
        <dbReference type="SAM" id="MobiDB-lite"/>
    </source>
</evidence>